<dbReference type="PANTHER" id="PTHR34698:SF2">
    <property type="entry name" value="5-OXOPROLINASE SUBUNIT B"/>
    <property type="match status" value="1"/>
</dbReference>
<organism evidence="5 6">
    <name type="scientific">Staphylococcus debuckii</name>
    <dbReference type="NCBI Taxonomy" id="2044912"/>
    <lineage>
        <taxon>Bacteria</taxon>
        <taxon>Bacillati</taxon>
        <taxon>Bacillota</taxon>
        <taxon>Bacilli</taxon>
        <taxon>Bacillales</taxon>
        <taxon>Staphylococcaceae</taxon>
        <taxon>Staphylococcus</taxon>
    </lineage>
</organism>
<protein>
    <submittedName>
        <fullName evidence="5">5-oxoprolinase subunit PxpB</fullName>
        <ecNumber evidence="5">3.5.2.9</ecNumber>
    </submittedName>
</protein>
<dbReference type="Gene3D" id="2.40.100.10">
    <property type="entry name" value="Cyclophilin-like"/>
    <property type="match status" value="1"/>
</dbReference>
<dbReference type="EC" id="3.5.2.9" evidence="5"/>
<dbReference type="Pfam" id="PF02682">
    <property type="entry name" value="CT_C_D"/>
    <property type="match status" value="1"/>
</dbReference>
<gene>
    <name evidence="5" type="primary">pxpB</name>
    <name evidence="5" type="ORF">AADA34_02525</name>
</gene>
<reference evidence="5 6" key="1">
    <citation type="submission" date="2024-04" db="EMBL/GenBank/DDBJ databases">
        <title>Staphylococcus debuckii a clinical isolate.</title>
        <authorList>
            <person name="Magnan C."/>
            <person name="Plumet L."/>
            <person name="Morsli M."/>
            <person name="Molle V."/>
            <person name="Lavigne J.-P."/>
        </authorList>
    </citation>
    <scope>NUCLEOTIDE SEQUENCE [LARGE SCALE GENOMIC DNA]</scope>
    <source>
        <strain evidence="5 6">NSD001</strain>
    </source>
</reference>
<evidence type="ECO:0000256" key="2">
    <source>
        <dbReference type="ARBA" id="ARBA00022801"/>
    </source>
</evidence>
<dbReference type="InterPro" id="IPR029000">
    <property type="entry name" value="Cyclophilin-like_dom_sf"/>
</dbReference>
<name>A0ABU9EX98_9STAP</name>
<dbReference type="SMART" id="SM00796">
    <property type="entry name" value="AHS1"/>
    <property type="match status" value="1"/>
</dbReference>
<dbReference type="InterPro" id="IPR003833">
    <property type="entry name" value="CT_C_D"/>
</dbReference>
<dbReference type="GO" id="GO:0017168">
    <property type="term" value="F:5-oxoprolinase (ATP-hydrolyzing) activity"/>
    <property type="evidence" value="ECO:0007669"/>
    <property type="project" value="UniProtKB-EC"/>
</dbReference>
<dbReference type="SUPFAM" id="SSF160467">
    <property type="entry name" value="PH0987 N-terminal domain-like"/>
    <property type="match status" value="1"/>
</dbReference>
<evidence type="ECO:0000313" key="5">
    <source>
        <dbReference type="EMBL" id="MEL0537600.1"/>
    </source>
</evidence>
<keyword evidence="3" id="KW-0067">ATP-binding</keyword>
<dbReference type="NCBIfam" id="TIGR00370">
    <property type="entry name" value="5-oxoprolinase subunit PxpB"/>
    <property type="match status" value="1"/>
</dbReference>
<comment type="caution">
    <text evidence="5">The sequence shown here is derived from an EMBL/GenBank/DDBJ whole genome shotgun (WGS) entry which is preliminary data.</text>
</comment>
<dbReference type="SUPFAM" id="SSF50891">
    <property type="entry name" value="Cyclophilin-like"/>
    <property type="match status" value="1"/>
</dbReference>
<dbReference type="Proteomes" id="UP001380601">
    <property type="component" value="Unassembled WGS sequence"/>
</dbReference>
<keyword evidence="2 5" id="KW-0378">Hydrolase</keyword>
<keyword evidence="1" id="KW-0547">Nucleotide-binding</keyword>
<proteinExistence type="predicted"/>
<keyword evidence="6" id="KW-1185">Reference proteome</keyword>
<evidence type="ECO:0000259" key="4">
    <source>
        <dbReference type="SMART" id="SM00796"/>
    </source>
</evidence>
<dbReference type="Gene3D" id="3.30.1360.40">
    <property type="match status" value="1"/>
</dbReference>
<dbReference type="EMBL" id="JBBWSC010000001">
    <property type="protein sequence ID" value="MEL0537600.1"/>
    <property type="molecule type" value="Genomic_DNA"/>
</dbReference>
<evidence type="ECO:0000256" key="1">
    <source>
        <dbReference type="ARBA" id="ARBA00022741"/>
    </source>
</evidence>
<dbReference type="RefSeq" id="WP_341611282.1">
    <property type="nucleotide sequence ID" value="NZ_JBBWSC010000001.1"/>
</dbReference>
<sequence length="239" mass="27358">MDYQIINEQSIMIKFEPQIDPETFKKVQQIVKYLEQQAIEAITEVVPSYRAVMIHFDQTKINAQELIDTLNLDNLDLADIEVSESSKIVYIPVVYGGEYGPDLKAVAEHNQLSTDEVIKLHTEPTYLIYMLGFMPGFPYLGGLDECLYTPRRDEPRVRIDAGSVGIANNQTGLYPQDSPGGWQIIGRTPLDVFDLNREPMTLYAAGDNIQFYEISEAEFEEIMTAKHEPDFDLERWVNR</sequence>
<evidence type="ECO:0000256" key="3">
    <source>
        <dbReference type="ARBA" id="ARBA00022840"/>
    </source>
</evidence>
<dbReference type="InterPro" id="IPR010016">
    <property type="entry name" value="PxpB"/>
</dbReference>
<accession>A0ABU9EX98</accession>
<evidence type="ECO:0000313" key="6">
    <source>
        <dbReference type="Proteomes" id="UP001380601"/>
    </source>
</evidence>
<dbReference type="PANTHER" id="PTHR34698">
    <property type="entry name" value="5-OXOPROLINASE SUBUNIT B"/>
    <property type="match status" value="1"/>
</dbReference>
<feature type="domain" description="Carboxyltransferase" evidence="4">
    <location>
        <begin position="1"/>
        <end position="203"/>
    </location>
</feature>